<dbReference type="InterPro" id="IPR013783">
    <property type="entry name" value="Ig-like_fold"/>
</dbReference>
<dbReference type="Pfam" id="PF07554">
    <property type="entry name" value="FIVAR"/>
    <property type="match status" value="3"/>
</dbReference>
<evidence type="ECO:0000259" key="15">
    <source>
        <dbReference type="Pfam" id="PF04650"/>
    </source>
</evidence>
<dbReference type="Gene3D" id="2.60.40.1710">
    <property type="entry name" value="Subtilisin-like superfamily"/>
    <property type="match status" value="1"/>
</dbReference>
<dbReference type="Pfam" id="PF00082">
    <property type="entry name" value="Peptidase_S8"/>
    <property type="match status" value="1"/>
</dbReference>
<evidence type="ECO:0000259" key="14">
    <source>
        <dbReference type="Pfam" id="PF02225"/>
    </source>
</evidence>
<feature type="domain" description="PA" evidence="14">
    <location>
        <begin position="459"/>
        <end position="539"/>
    </location>
</feature>
<evidence type="ECO:0000256" key="8">
    <source>
        <dbReference type="PIRSR" id="PIRSR615500-1"/>
    </source>
</evidence>
<dbReference type="Pfam" id="PF04650">
    <property type="entry name" value="YSIRK_signal"/>
    <property type="match status" value="1"/>
</dbReference>
<dbReference type="InterPro" id="IPR003137">
    <property type="entry name" value="PA_domain"/>
</dbReference>
<dbReference type="PROSITE" id="PS00136">
    <property type="entry name" value="SUBTILASE_ASP"/>
    <property type="match status" value="1"/>
</dbReference>
<feature type="domain" description="YSIRK Gram-positive signal peptide" evidence="15">
    <location>
        <begin position="2"/>
        <end position="27"/>
    </location>
</feature>
<evidence type="ECO:0000256" key="7">
    <source>
        <dbReference type="ARBA" id="ARBA00022825"/>
    </source>
</evidence>
<feature type="domain" description="C5a peptidase/Subtilisin-like protease SBT2-like Fn3-like" evidence="16">
    <location>
        <begin position="688"/>
        <end position="798"/>
    </location>
</feature>
<feature type="active site" description="Charge relay system" evidence="8 9">
    <location>
        <position position="210"/>
    </location>
</feature>
<evidence type="ECO:0000256" key="12">
    <source>
        <dbReference type="SAM" id="SignalP"/>
    </source>
</evidence>
<dbReference type="PANTHER" id="PTHR43399">
    <property type="entry name" value="SUBTILISIN-RELATED"/>
    <property type="match status" value="1"/>
</dbReference>
<dbReference type="SUPFAM" id="SSF52025">
    <property type="entry name" value="PA domain"/>
    <property type="match status" value="1"/>
</dbReference>
<evidence type="ECO:0000256" key="9">
    <source>
        <dbReference type="PROSITE-ProRule" id="PRU01240"/>
    </source>
</evidence>
<dbReference type="GO" id="GO:0006508">
    <property type="term" value="P:proteolysis"/>
    <property type="evidence" value="ECO:0007669"/>
    <property type="project" value="UniProtKB-KW"/>
</dbReference>
<keyword evidence="2" id="KW-0964">Secreted</keyword>
<dbReference type="InterPro" id="IPR023827">
    <property type="entry name" value="Peptidase_S8_Asp-AS"/>
</dbReference>
<dbReference type="GO" id="GO:0016020">
    <property type="term" value="C:membrane"/>
    <property type="evidence" value="ECO:0007669"/>
    <property type="project" value="InterPro"/>
</dbReference>
<dbReference type="InterPro" id="IPR046450">
    <property type="entry name" value="PA_dom_sf"/>
</dbReference>
<dbReference type="PANTHER" id="PTHR43399:SF4">
    <property type="entry name" value="CELL WALL-ASSOCIATED PROTEASE"/>
    <property type="match status" value="1"/>
</dbReference>
<dbReference type="PATRIC" id="fig|1302.21.peg.1204"/>
<dbReference type="PROSITE" id="PS51892">
    <property type="entry name" value="SUBTILASE"/>
    <property type="match status" value="1"/>
</dbReference>
<reference evidence="17 18" key="1">
    <citation type="submission" date="2016-01" db="EMBL/GenBank/DDBJ databases">
        <title>Highly variable Streptococcus oralis are common among viridans streptococci isolated from primates.</title>
        <authorList>
            <person name="Denapaite D."/>
            <person name="Rieger M."/>
            <person name="Koendgen S."/>
            <person name="Brueckner R."/>
            <person name="Ochigava I."/>
            <person name="Kappeler P."/>
            <person name="Maetz-Rensing K."/>
            <person name="Leendertz F."/>
            <person name="Hakenbeck R."/>
        </authorList>
    </citation>
    <scope>NUCLEOTIDE SEQUENCE [LARGE SCALE GENOMIC DNA]</scope>
    <source>
        <strain evidence="17 18">DD07</strain>
    </source>
</reference>
<name>A0A139N6M4_STRGN</name>
<dbReference type="NCBIfam" id="TIGR01168">
    <property type="entry name" value="YSIRK_signal"/>
    <property type="match status" value="1"/>
</dbReference>
<keyword evidence="6 9" id="KW-0378">Hydrolase</keyword>
<keyword evidence="5" id="KW-0677">Repeat</keyword>
<comment type="caution">
    <text evidence="17">The sequence shown here is derived from an EMBL/GenBank/DDBJ whole genome shotgun (WGS) entry which is preliminary data.</text>
</comment>
<evidence type="ECO:0000256" key="3">
    <source>
        <dbReference type="ARBA" id="ARBA00022670"/>
    </source>
</evidence>
<evidence type="ECO:0000256" key="10">
    <source>
        <dbReference type="RuleBase" id="RU003355"/>
    </source>
</evidence>
<feature type="active site" description="Charge relay system" evidence="8 9">
    <location>
        <position position="276"/>
    </location>
</feature>
<organism evidence="17 18">
    <name type="scientific">Streptococcus gordonii</name>
    <dbReference type="NCBI Taxonomy" id="1302"/>
    <lineage>
        <taxon>Bacteria</taxon>
        <taxon>Bacillati</taxon>
        <taxon>Bacillota</taxon>
        <taxon>Bacilli</taxon>
        <taxon>Lactobacillales</taxon>
        <taxon>Streptococcaceae</taxon>
        <taxon>Streptococcus</taxon>
    </lineage>
</organism>
<feature type="compositionally biased region" description="Polar residues" evidence="11">
    <location>
        <begin position="116"/>
        <end position="129"/>
    </location>
</feature>
<dbReference type="InterPro" id="IPR005877">
    <property type="entry name" value="YSIRK_signal_dom"/>
</dbReference>
<evidence type="ECO:0000256" key="11">
    <source>
        <dbReference type="SAM" id="MobiDB-lite"/>
    </source>
</evidence>
<evidence type="ECO:0000259" key="13">
    <source>
        <dbReference type="Pfam" id="PF00082"/>
    </source>
</evidence>
<dbReference type="Pfam" id="PF06280">
    <property type="entry name" value="fn3_5"/>
    <property type="match status" value="1"/>
</dbReference>
<dbReference type="Pfam" id="PF02225">
    <property type="entry name" value="PA"/>
    <property type="match status" value="1"/>
</dbReference>
<dbReference type="Gene3D" id="1.20.120.1850">
    <property type="entry name" value="Ebh helix bundles repeating unit (S and A modules)"/>
    <property type="match status" value="1"/>
</dbReference>
<accession>A0A139N6M4</accession>
<dbReference type="PRINTS" id="PR00723">
    <property type="entry name" value="SUBTILISIN"/>
</dbReference>
<dbReference type="CDD" id="cd02133">
    <property type="entry name" value="PA_C5a_like"/>
    <property type="match status" value="1"/>
</dbReference>
<comment type="similarity">
    <text evidence="1 9 10">Belongs to the peptidase S8 family.</text>
</comment>
<keyword evidence="7 9" id="KW-0720">Serine protease</keyword>
<feature type="region of interest" description="Disordered" evidence="11">
    <location>
        <begin position="32"/>
        <end position="187"/>
    </location>
</feature>
<evidence type="ECO:0000256" key="4">
    <source>
        <dbReference type="ARBA" id="ARBA00022729"/>
    </source>
</evidence>
<dbReference type="GO" id="GO:0004252">
    <property type="term" value="F:serine-type endopeptidase activity"/>
    <property type="evidence" value="ECO:0007669"/>
    <property type="project" value="UniProtKB-UniRule"/>
</dbReference>
<dbReference type="InterPro" id="IPR009063">
    <property type="entry name" value="Ig/albumin-bd_sf"/>
</dbReference>
<feature type="compositionally biased region" description="Basic and acidic residues" evidence="11">
    <location>
        <begin position="130"/>
        <end position="145"/>
    </location>
</feature>
<dbReference type="PROSITE" id="PS00138">
    <property type="entry name" value="SUBTILASE_SER"/>
    <property type="match status" value="1"/>
</dbReference>
<dbReference type="InterPro" id="IPR051048">
    <property type="entry name" value="Peptidase_S8/S53_subtilisin"/>
</dbReference>
<dbReference type="InterPro" id="IPR000209">
    <property type="entry name" value="Peptidase_S8/S53_dom"/>
</dbReference>
<dbReference type="InterPro" id="IPR036852">
    <property type="entry name" value="Peptidase_S8/S53_dom_sf"/>
</dbReference>
<proteinExistence type="inferred from homology"/>
<gene>
    <name evidence="17" type="ORF">SGODD07_01075</name>
</gene>
<dbReference type="CDD" id="cd07475">
    <property type="entry name" value="Peptidases_S8_C5a_Peptidase"/>
    <property type="match status" value="1"/>
</dbReference>
<evidence type="ECO:0000259" key="16">
    <source>
        <dbReference type="Pfam" id="PF06280"/>
    </source>
</evidence>
<evidence type="ECO:0000313" key="18">
    <source>
        <dbReference type="Proteomes" id="UP000070096"/>
    </source>
</evidence>
<dbReference type="Proteomes" id="UP000070096">
    <property type="component" value="Unassembled WGS sequence"/>
</dbReference>
<dbReference type="InterPro" id="IPR034216">
    <property type="entry name" value="C5a_Peptidase"/>
</dbReference>
<dbReference type="Gene3D" id="3.50.30.30">
    <property type="match status" value="1"/>
</dbReference>
<feature type="signal peptide" evidence="12">
    <location>
        <begin position="1"/>
        <end position="34"/>
    </location>
</feature>
<dbReference type="Gene3D" id="1.20.5.420">
    <property type="entry name" value="Immunoglobulin FC, subunit C"/>
    <property type="match status" value="2"/>
</dbReference>
<keyword evidence="4 12" id="KW-0732">Signal</keyword>
<evidence type="ECO:0000313" key="17">
    <source>
        <dbReference type="EMBL" id="KXT71705.1"/>
    </source>
</evidence>
<evidence type="ECO:0000256" key="6">
    <source>
        <dbReference type="ARBA" id="ARBA00022801"/>
    </source>
</evidence>
<protein>
    <submittedName>
        <fullName evidence="17">Serine endopeptidase ScpC</fullName>
    </submittedName>
</protein>
<feature type="compositionally biased region" description="Basic and acidic residues" evidence="11">
    <location>
        <begin position="68"/>
        <end position="85"/>
    </location>
</feature>
<keyword evidence="3 9" id="KW-0645">Protease</keyword>
<feature type="domain" description="Peptidase S8/S53" evidence="13">
    <location>
        <begin position="201"/>
        <end position="665"/>
    </location>
</feature>
<evidence type="ECO:0000256" key="1">
    <source>
        <dbReference type="ARBA" id="ARBA00011073"/>
    </source>
</evidence>
<dbReference type="Gene3D" id="2.60.40.10">
    <property type="entry name" value="Immunoglobulins"/>
    <property type="match status" value="1"/>
</dbReference>
<evidence type="ECO:0000256" key="5">
    <source>
        <dbReference type="ARBA" id="ARBA00022737"/>
    </source>
</evidence>
<feature type="active site" description="Charge relay system" evidence="8 9">
    <location>
        <position position="604"/>
    </location>
</feature>
<sequence length="1513" mass="164491">MKRQQRFSLRKFKFGLASALLGTALIFGSGQANADEQTAVSTAEASQQPSLVATADSSEQGSLSADKAAVKEDKSQASEEVDKSSSSEPANAQAPSAGETKEKTQVASETAVATEPKQTVSTAEVTSPSSEKKDDKQEVRTENPESKPATTEAVASENTGQPVATATSAEEAKASKDEQPTSISSNEIIKVPQTWSQGYKGEGRLVAVIDSGLDVHHEVLRISDPSKAKYQTEAALEEAKKKAGIDYGKWYNSKVVYAYNYIDGDDSIKEKDSYSHGMHVTGITAGNPDKKDSNGEYIYGVAPEAQVMFMRVFSDRQKTTSDAIYIKAIEDAVALGADSINMSLGSATGSVVNMSPSLSAAIERARAKGVSVVIAAGNENTFGSGHSKPLAENPDYGLVGNPSTAEGAISVASVDNTVVTEEVMEVRGLEDNAELSNGKFTFAKADSKADFEKGKEYEYVNAGQGREEDFNGLDLTGKLALIQRGSIAFSEKIKNAIQHGAAGALIYNNVEGANIQMALDKDSESAPSAFISKQYGEALAAGNYKIAFNGLKDNRPNPTAKELSDFSSWGVTTDGQLKPDVSAPGGSIYSSLNDNTYGSMNGTSMASPHVAGVAALVKEYLLKHYPNLTPAQNSELVKALIMSTAKLHIDKETGAYTSPRQQGAGIVDTAAAVSTGLYVTGENQYPSVSLGNVEDSFTFDVTVHNITDTDRTLKMIVNTNTDTVKDGQFDLTPRKLTETVWPEVTVKAHSSQTVTVKVNVAKFAEELTKLMPNGYFLEGFVRFVDPADDGDVVSLPFMGFRGQFQNLPAAEKPIYKLVRDGKSGFYYQVPEDKSIDSKSNVTSLVTTSKDTLYSTGKTVDRSSVVLGTAENADGKHILQLDADGNIRLAFSPNGDGNKDVIQYRSVFYRNVNNLTASVYTTDDTDYRFPIWQSSKAWDGRKNFYSGDARKPKSYLLTNTVWDGRDSKGNPLEDGRYTYVVRYTPDVPGAEEQTVSFDLQIDTQKPQITSGYITNKDGVETLTVRKPNDVGNGGILREQVFYLKADEEGSITYKDVDSHGKEREYEHRVYLSANEDGTYTLPEGVDKSQIFYAVEDYAGNKDVLALSEFVSPENSGRIRVSMVDATTHKDVDTTFVYRIKDDKGKYVDLDKGKDINFLPFGRYTVEVFTYDRDEIKFYGSKTQEFELTAQDSFKTIEFLVKEVVFAPVSVAFDQPVPKNTQVLLKNNNGDVYTLPAAKFGKNSFGRSVGAGFYSVFVNLPTGYELVETDPTVEVLEGKNNLLKLGVVVKTLLMATVNQQSNLVTTVQYYNASTAKRLAYDQAYQSAKDALAGKLTQSEVDAVVAKLQAATTDLDGKESDIAAVKAAVEAYAATTKTGAYANAKDRNRRAYDQAFQEVTLLLLQEKVTQEQIDTALAKLATAEKKLDGKPTNFTDLQKLVEYDMHYQAISNKFIYASESVKTAYLEAYAQAKAVLDDPGASQAEVKEAIANLKVARRKLDGRKPRVVKPRKPRQA</sequence>
<dbReference type="InterPro" id="IPR010435">
    <property type="entry name" value="C5a/SBT2-like_Fn3"/>
</dbReference>
<feature type="chain" id="PRO_5007488115" evidence="12">
    <location>
        <begin position="35"/>
        <end position="1513"/>
    </location>
</feature>
<feature type="compositionally biased region" description="Polar residues" evidence="11">
    <location>
        <begin position="32"/>
        <end position="63"/>
    </location>
</feature>
<dbReference type="SUPFAM" id="SSF52743">
    <property type="entry name" value="Subtilisin-like"/>
    <property type="match status" value="1"/>
</dbReference>
<evidence type="ECO:0000256" key="2">
    <source>
        <dbReference type="ARBA" id="ARBA00022525"/>
    </source>
</evidence>
<feature type="compositionally biased region" description="Basic and acidic residues" evidence="11">
    <location>
        <begin position="170"/>
        <end position="179"/>
    </location>
</feature>
<dbReference type="SUPFAM" id="SSF46997">
    <property type="entry name" value="Bacterial immunoglobulin/albumin-binding domains"/>
    <property type="match status" value="1"/>
</dbReference>
<dbReference type="InterPro" id="IPR015500">
    <property type="entry name" value="Peptidase_S8_subtilisin-rel"/>
</dbReference>
<dbReference type="InterPro" id="IPR023828">
    <property type="entry name" value="Peptidase_S8_Ser-AS"/>
</dbReference>
<dbReference type="Gene3D" id="3.40.50.200">
    <property type="entry name" value="Peptidase S8/S53 domain"/>
    <property type="match status" value="1"/>
</dbReference>
<dbReference type="EMBL" id="LQRC01000164">
    <property type="protein sequence ID" value="KXT71705.1"/>
    <property type="molecule type" value="Genomic_DNA"/>
</dbReference>